<dbReference type="WBParaSite" id="ES5_v2.g11905.t1">
    <property type="protein sequence ID" value="ES5_v2.g11905.t1"/>
    <property type="gene ID" value="ES5_v2.g11905"/>
</dbReference>
<reference evidence="2" key="1">
    <citation type="submission" date="2022-11" db="UniProtKB">
        <authorList>
            <consortium name="WormBaseParasite"/>
        </authorList>
    </citation>
    <scope>IDENTIFICATION</scope>
</reference>
<organism evidence="1 2">
    <name type="scientific">Panagrolaimus sp. ES5</name>
    <dbReference type="NCBI Taxonomy" id="591445"/>
    <lineage>
        <taxon>Eukaryota</taxon>
        <taxon>Metazoa</taxon>
        <taxon>Ecdysozoa</taxon>
        <taxon>Nematoda</taxon>
        <taxon>Chromadorea</taxon>
        <taxon>Rhabditida</taxon>
        <taxon>Tylenchina</taxon>
        <taxon>Panagrolaimomorpha</taxon>
        <taxon>Panagrolaimoidea</taxon>
        <taxon>Panagrolaimidae</taxon>
        <taxon>Panagrolaimus</taxon>
    </lineage>
</organism>
<protein>
    <submittedName>
        <fullName evidence="2">Uncharacterized protein</fullName>
    </submittedName>
</protein>
<dbReference type="Proteomes" id="UP000887579">
    <property type="component" value="Unplaced"/>
</dbReference>
<accession>A0AC34F469</accession>
<proteinExistence type="predicted"/>
<sequence>MEVLTVNPRINFSEREPSEEIIIKSSLNKSVICHPASSDNFQEFQQNPVFSPGINKIVFTLRNKFCQTEPAKLFTLEELSFTEARDERGPTDLLSKRSIPLYCVYEDLVFYVRDKQIRRLDLVAKKDVANCQVKPNRIMQPYYSFHYNPSKNSFLLFTRPHNAENNTYDLYKVKKDDTFGGGDVEERTRLLKDAGQTSLAYLTATTHGLSDQAEKLRTQLEEANLPIPEIDPNARL</sequence>
<evidence type="ECO:0000313" key="2">
    <source>
        <dbReference type="WBParaSite" id="ES5_v2.g11905.t1"/>
    </source>
</evidence>
<evidence type="ECO:0000313" key="1">
    <source>
        <dbReference type="Proteomes" id="UP000887579"/>
    </source>
</evidence>
<name>A0AC34F469_9BILA</name>